<evidence type="ECO:0000313" key="3">
    <source>
        <dbReference type="Proteomes" id="UP000253204"/>
    </source>
</evidence>
<evidence type="ECO:0000259" key="1">
    <source>
        <dbReference type="Pfam" id="PF08808"/>
    </source>
</evidence>
<dbReference type="AlphaFoldDB" id="A0A368U850"/>
<comment type="caution">
    <text evidence="2">The sequence shown here is derived from an EMBL/GenBank/DDBJ whole genome shotgun (WGS) entry which is preliminary data.</text>
</comment>
<dbReference type="InterPro" id="IPR014914">
    <property type="entry name" value="RES_dom"/>
</dbReference>
<dbReference type="RefSeq" id="WP_114485716.1">
    <property type="nucleotide sequence ID" value="NZ_CBCSHM010000051.1"/>
</dbReference>
<sequence length="56" mass="6342">MRLWLFRIAPERFIHNLSGHGGSYRDGARWSDLGYPVLYFGTSASVTLAKDDKLAK</sequence>
<feature type="domain" description="RES" evidence="1">
    <location>
        <begin position="5"/>
        <end position="49"/>
    </location>
</feature>
<dbReference type="EMBL" id="QPIJ01000005">
    <property type="protein sequence ID" value="RCV93145.1"/>
    <property type="molecule type" value="Genomic_DNA"/>
</dbReference>
<dbReference type="Pfam" id="PF08808">
    <property type="entry name" value="RES"/>
    <property type="match status" value="1"/>
</dbReference>
<gene>
    <name evidence="2" type="ORF">DU506_04330</name>
</gene>
<accession>A0A368U850</accession>
<proteinExistence type="predicted"/>
<keyword evidence="3" id="KW-1185">Reference proteome</keyword>
<protein>
    <submittedName>
        <fullName evidence="2">RES domain-containing protein</fullName>
    </submittedName>
</protein>
<dbReference type="Proteomes" id="UP000253204">
    <property type="component" value="Unassembled WGS sequence"/>
</dbReference>
<reference evidence="2 3" key="1">
    <citation type="submission" date="2018-07" db="EMBL/GenBank/DDBJ databases">
        <title>Halomonas rutogse sp. nov., isolated from Lake TangqianCo on Tibetan Plateau.</title>
        <authorList>
            <person name="Lu H."/>
            <person name="Xing P."/>
            <person name="Wu Q."/>
        </authorList>
    </citation>
    <scope>NUCLEOTIDE SEQUENCE [LARGE SCALE GENOMIC DNA]</scope>
    <source>
        <strain evidence="2 3">TQ8S</strain>
    </source>
</reference>
<organism evidence="2 3">
    <name type="scientific">Vreelandella rituensis</name>
    <dbReference type="NCBI Taxonomy" id="2282306"/>
    <lineage>
        <taxon>Bacteria</taxon>
        <taxon>Pseudomonadati</taxon>
        <taxon>Pseudomonadota</taxon>
        <taxon>Gammaproteobacteria</taxon>
        <taxon>Oceanospirillales</taxon>
        <taxon>Halomonadaceae</taxon>
        <taxon>Vreelandella</taxon>
    </lineage>
</organism>
<name>A0A368U850_9GAMM</name>
<evidence type="ECO:0000313" key="2">
    <source>
        <dbReference type="EMBL" id="RCV93145.1"/>
    </source>
</evidence>